<comment type="subcellular location">
    <subcellularLocation>
        <location evidence="1">Nucleus</location>
    </subcellularLocation>
</comment>
<dbReference type="SMART" id="SM00506">
    <property type="entry name" value="A1pp"/>
    <property type="match status" value="1"/>
</dbReference>
<dbReference type="Gene3D" id="3.40.220.10">
    <property type="entry name" value="Leucine Aminopeptidase, subunit E, domain 1"/>
    <property type="match status" value="1"/>
</dbReference>
<dbReference type="SUPFAM" id="SSF52949">
    <property type="entry name" value="Macro domain-like"/>
    <property type="match status" value="1"/>
</dbReference>
<feature type="domain" description="PARP catalytic" evidence="8">
    <location>
        <begin position="147"/>
        <end position="341"/>
    </location>
</feature>
<comment type="similarity">
    <text evidence="6">Belongs to the ARTD/PARP family.</text>
</comment>
<proteinExistence type="inferred from homology"/>
<dbReference type="EC" id="2.4.2.-" evidence="7"/>
<evidence type="ECO:0000256" key="4">
    <source>
        <dbReference type="ARBA" id="ARBA00023027"/>
    </source>
</evidence>
<sequence length="341" mass="37911">FNSPPFFFSPFVNRILPPACLQMKVCFKIGGIRIYVKKGDITQETVKGIVNSTNSDMSLRNGVSGVIFNAAGPSVEQETKTCVWVLEPLCNQPSDGVVLTKAGNLATKNIVHMVGQTKEKCITSAMYKVLKLCEDNKIQSVSFPAFGTGRPAPTVPDSFPVAPLPGCGTHNVGVVRFRRSCLPTAIQRIQSRSQWHRYAVWKQTVDKRHPNQENQRYLYHGTTKDIAQRISMHGFNRSFCGRNATVHGAGTYFAKEAHYSCHDNYSNPDTNGLKYIYRARVLTGSPCKSRRDMKEPDPLDPSNPQAGLYDCAVDNLKNPFIFVVFCDAGAYPDYLITFKGV</sequence>
<dbReference type="PROSITE" id="PS51059">
    <property type="entry name" value="PARP_CATALYTIC"/>
    <property type="match status" value="1"/>
</dbReference>
<keyword evidence="3 7" id="KW-0808">Transferase</keyword>
<dbReference type="Pfam" id="PF00644">
    <property type="entry name" value="PARP"/>
    <property type="match status" value="1"/>
</dbReference>
<evidence type="ECO:0000313" key="11">
    <source>
        <dbReference type="Proteomes" id="UP000694580"/>
    </source>
</evidence>
<dbReference type="GO" id="GO:1990404">
    <property type="term" value="F:NAD+-protein mono-ADP-ribosyltransferase activity"/>
    <property type="evidence" value="ECO:0007669"/>
    <property type="project" value="TreeGrafter"/>
</dbReference>
<dbReference type="PROSITE" id="PS51154">
    <property type="entry name" value="MACRO"/>
    <property type="match status" value="1"/>
</dbReference>
<evidence type="ECO:0000259" key="9">
    <source>
        <dbReference type="PROSITE" id="PS51154"/>
    </source>
</evidence>
<keyword evidence="4 7" id="KW-0520">NAD</keyword>
<evidence type="ECO:0000256" key="5">
    <source>
        <dbReference type="ARBA" id="ARBA00023242"/>
    </source>
</evidence>
<reference evidence="10" key="3">
    <citation type="submission" date="2025-09" db="UniProtKB">
        <authorList>
            <consortium name="Ensembl"/>
        </authorList>
    </citation>
    <scope>IDENTIFICATION</scope>
</reference>
<dbReference type="InterPro" id="IPR012317">
    <property type="entry name" value="Poly(ADP-ribose)pol_cat_dom"/>
</dbReference>
<keyword evidence="5" id="KW-0539">Nucleus</keyword>
<dbReference type="GO" id="GO:0070212">
    <property type="term" value="P:protein poly-ADP-ribosylation"/>
    <property type="evidence" value="ECO:0007669"/>
    <property type="project" value="TreeGrafter"/>
</dbReference>
<evidence type="ECO:0000256" key="3">
    <source>
        <dbReference type="ARBA" id="ARBA00022679"/>
    </source>
</evidence>
<keyword evidence="11" id="KW-1185">Reference proteome</keyword>
<reference evidence="10 11" key="1">
    <citation type="submission" date="2020-06" db="EMBL/GenBank/DDBJ databases">
        <authorList>
            <consortium name="Wellcome Sanger Institute Data Sharing"/>
        </authorList>
    </citation>
    <scope>NUCLEOTIDE SEQUENCE [LARGE SCALE GENOMIC DNA]</scope>
</reference>
<accession>A0AAY4B6R5</accession>
<reference evidence="10" key="2">
    <citation type="submission" date="2025-08" db="UniProtKB">
        <authorList>
            <consortium name="Ensembl"/>
        </authorList>
    </citation>
    <scope>IDENTIFICATION</scope>
</reference>
<dbReference type="PANTHER" id="PTHR14453">
    <property type="entry name" value="PARP/ZINC FINGER CCCH TYPE DOMAIN CONTAINING PROTEIN"/>
    <property type="match status" value="1"/>
</dbReference>
<evidence type="ECO:0000313" key="10">
    <source>
        <dbReference type="Ensembl" id="ENSDCDP00010016663.1"/>
    </source>
</evidence>
<dbReference type="InterPro" id="IPR052056">
    <property type="entry name" value="Mono-ARTD/PARP"/>
</dbReference>
<keyword evidence="2 7" id="KW-0328">Glycosyltransferase</keyword>
<dbReference type="GO" id="GO:0003714">
    <property type="term" value="F:transcription corepressor activity"/>
    <property type="evidence" value="ECO:0007669"/>
    <property type="project" value="TreeGrafter"/>
</dbReference>
<dbReference type="GO" id="GO:0010629">
    <property type="term" value="P:negative regulation of gene expression"/>
    <property type="evidence" value="ECO:0007669"/>
    <property type="project" value="TreeGrafter"/>
</dbReference>
<dbReference type="AlphaFoldDB" id="A0AAY4B6R5"/>
<dbReference type="Ensembl" id="ENSDCDT00010017675.1">
    <property type="protein sequence ID" value="ENSDCDP00010016663.1"/>
    <property type="gene ID" value="ENSDCDG00010007653.1"/>
</dbReference>
<name>A0AAY4B6R5_9TELE</name>
<organism evidence="10 11">
    <name type="scientific">Denticeps clupeoides</name>
    <name type="common">denticle herring</name>
    <dbReference type="NCBI Taxonomy" id="299321"/>
    <lineage>
        <taxon>Eukaryota</taxon>
        <taxon>Metazoa</taxon>
        <taxon>Chordata</taxon>
        <taxon>Craniata</taxon>
        <taxon>Vertebrata</taxon>
        <taxon>Euteleostomi</taxon>
        <taxon>Actinopterygii</taxon>
        <taxon>Neopterygii</taxon>
        <taxon>Teleostei</taxon>
        <taxon>Clupei</taxon>
        <taxon>Clupeiformes</taxon>
        <taxon>Denticipitoidei</taxon>
        <taxon>Denticipitidae</taxon>
        <taxon>Denticeps</taxon>
    </lineage>
</organism>
<dbReference type="Proteomes" id="UP000694580">
    <property type="component" value="Chromosome 9"/>
</dbReference>
<feature type="domain" description="Macro" evidence="9">
    <location>
        <begin position="21"/>
        <end position="186"/>
    </location>
</feature>
<dbReference type="InterPro" id="IPR002589">
    <property type="entry name" value="Macro_dom"/>
</dbReference>
<evidence type="ECO:0000259" key="8">
    <source>
        <dbReference type="PROSITE" id="PS51059"/>
    </source>
</evidence>
<protein>
    <recommendedName>
        <fullName evidence="7">Poly [ADP-ribose] polymerase</fullName>
        <shortName evidence="7">PARP</shortName>
        <ecNumber evidence="7">2.4.2.-</ecNumber>
    </recommendedName>
</protein>
<evidence type="ECO:0000256" key="6">
    <source>
        <dbReference type="ARBA" id="ARBA00024347"/>
    </source>
</evidence>
<dbReference type="SUPFAM" id="SSF56399">
    <property type="entry name" value="ADP-ribosylation"/>
    <property type="match status" value="1"/>
</dbReference>
<dbReference type="Pfam" id="PF01661">
    <property type="entry name" value="Macro"/>
    <property type="match status" value="1"/>
</dbReference>
<dbReference type="GO" id="GO:0005737">
    <property type="term" value="C:cytoplasm"/>
    <property type="evidence" value="ECO:0007669"/>
    <property type="project" value="TreeGrafter"/>
</dbReference>
<dbReference type="GO" id="GO:0003950">
    <property type="term" value="F:NAD+ poly-ADP-ribosyltransferase activity"/>
    <property type="evidence" value="ECO:0007669"/>
    <property type="project" value="UniProtKB-UniRule"/>
</dbReference>
<evidence type="ECO:0000256" key="2">
    <source>
        <dbReference type="ARBA" id="ARBA00022676"/>
    </source>
</evidence>
<dbReference type="GO" id="GO:0005634">
    <property type="term" value="C:nucleus"/>
    <property type="evidence" value="ECO:0007669"/>
    <property type="project" value="UniProtKB-SubCell"/>
</dbReference>
<dbReference type="GeneTree" id="ENSGT00940000165390"/>
<dbReference type="InterPro" id="IPR043472">
    <property type="entry name" value="Macro_dom-like"/>
</dbReference>
<dbReference type="CDD" id="cd01439">
    <property type="entry name" value="TCCD_inducible_PARP_like"/>
    <property type="match status" value="1"/>
</dbReference>
<evidence type="ECO:0000256" key="7">
    <source>
        <dbReference type="RuleBase" id="RU362114"/>
    </source>
</evidence>
<dbReference type="PANTHER" id="PTHR14453:SF101">
    <property type="entry name" value="POLY [ADP-RIBOSE] POLYMERASE"/>
    <property type="match status" value="1"/>
</dbReference>
<evidence type="ECO:0000256" key="1">
    <source>
        <dbReference type="ARBA" id="ARBA00004123"/>
    </source>
</evidence>
<dbReference type="Gene3D" id="3.90.228.10">
    <property type="match status" value="1"/>
</dbReference>